<dbReference type="GO" id="GO:0008104">
    <property type="term" value="P:intracellular protein localization"/>
    <property type="evidence" value="ECO:0007669"/>
    <property type="project" value="TreeGrafter"/>
</dbReference>
<feature type="compositionally biased region" description="Low complexity" evidence="6">
    <location>
        <begin position="31"/>
        <end position="49"/>
    </location>
</feature>
<feature type="region of interest" description="Disordered" evidence="6">
    <location>
        <begin position="1"/>
        <end position="20"/>
    </location>
</feature>
<evidence type="ECO:0000256" key="6">
    <source>
        <dbReference type="SAM" id="MobiDB-lite"/>
    </source>
</evidence>
<evidence type="ECO:0000256" key="3">
    <source>
        <dbReference type="ARBA" id="ARBA00005459"/>
    </source>
</evidence>
<feature type="region of interest" description="Disordered" evidence="6">
    <location>
        <begin position="31"/>
        <end position="56"/>
    </location>
</feature>
<evidence type="ECO:0000313" key="7">
    <source>
        <dbReference type="EMBL" id="OCK84277.1"/>
    </source>
</evidence>
<dbReference type="Pfam" id="PF08591">
    <property type="entry name" value="RNR_inhib"/>
    <property type="match status" value="1"/>
</dbReference>
<gene>
    <name evidence="7" type="ORF">K432DRAFT_134670</name>
</gene>
<name>A0A8E2EHU2_9PEZI</name>
<dbReference type="OrthoDB" id="4072855at2759"/>
<evidence type="ECO:0000313" key="8">
    <source>
        <dbReference type="Proteomes" id="UP000250266"/>
    </source>
</evidence>
<dbReference type="PANTHER" id="PTHR28081:SF1">
    <property type="entry name" value="DAMAGE-REGULATED IMPORT FACILITATOR 1"/>
    <property type="match status" value="1"/>
</dbReference>
<dbReference type="GO" id="GO:1990846">
    <property type="term" value="F:ribonucleoside-diphosphate reductase inhibitor activity"/>
    <property type="evidence" value="ECO:0007669"/>
    <property type="project" value="TreeGrafter"/>
</dbReference>
<keyword evidence="4" id="KW-0963">Cytoplasm</keyword>
<feature type="region of interest" description="Disordered" evidence="6">
    <location>
        <begin position="188"/>
        <end position="211"/>
    </location>
</feature>
<keyword evidence="8" id="KW-1185">Reference proteome</keyword>
<dbReference type="GO" id="GO:0005634">
    <property type="term" value="C:nucleus"/>
    <property type="evidence" value="ECO:0007669"/>
    <property type="project" value="UniProtKB-SubCell"/>
</dbReference>
<dbReference type="PANTHER" id="PTHR28081">
    <property type="entry name" value="DAMAGE-REGULATED IMPORT FACILITATOR 1-RELATED"/>
    <property type="match status" value="1"/>
</dbReference>
<comment type="similarity">
    <text evidence="3">Belongs to the DIF1/spd1 family.</text>
</comment>
<evidence type="ECO:0000256" key="5">
    <source>
        <dbReference type="ARBA" id="ARBA00023242"/>
    </source>
</evidence>
<comment type="subcellular location">
    <subcellularLocation>
        <location evidence="2">Cytoplasm</location>
    </subcellularLocation>
    <subcellularLocation>
        <location evidence="1">Nucleus</location>
    </subcellularLocation>
</comment>
<evidence type="ECO:0000256" key="4">
    <source>
        <dbReference type="ARBA" id="ARBA00022490"/>
    </source>
</evidence>
<proteinExistence type="inferred from homology"/>
<evidence type="ECO:0000256" key="2">
    <source>
        <dbReference type="ARBA" id="ARBA00004496"/>
    </source>
</evidence>
<sequence length="335" mass="35564">MPADSTSHRPKRPFQPSITSFFARAEASASDFFSPPASSSSGSHATTHAPPSLPASVQTSLLNVGMRVRKSVPEGYKTHKLGQHQFAAGEGVVHVYNSANGVPAPAAPTEQPHARELLPFCGLLKIGGFATQPMPTYYSSGGSGSGSGYGYGHGYNDEASYSHPITAYPHPFHPAPFSIPFLSSQSSTTSTLSADSAPARNPNPHKRSHADIEDDAVFFPVLPSSSFALDEDVPISPLTTTPPPPSTTSHSHSIINPLRPFAQPRTRSMRKLQVLNGVDSLQKGHDMDIEIENTESGDGLGMGDARGGGSGRQSSDFEEADFLRPWEDEVEMGGV</sequence>
<dbReference type="AlphaFoldDB" id="A0A8E2EHU2"/>
<dbReference type="InterPro" id="IPR013900">
    <property type="entry name" value="RNR_inhibitor"/>
</dbReference>
<accession>A0A8E2EHU2</accession>
<feature type="region of interest" description="Disordered" evidence="6">
    <location>
        <begin position="292"/>
        <end position="335"/>
    </location>
</feature>
<organism evidence="7 8">
    <name type="scientific">Lepidopterella palustris CBS 459.81</name>
    <dbReference type="NCBI Taxonomy" id="1314670"/>
    <lineage>
        <taxon>Eukaryota</taxon>
        <taxon>Fungi</taxon>
        <taxon>Dikarya</taxon>
        <taxon>Ascomycota</taxon>
        <taxon>Pezizomycotina</taxon>
        <taxon>Dothideomycetes</taxon>
        <taxon>Pleosporomycetidae</taxon>
        <taxon>Mytilinidiales</taxon>
        <taxon>Argynnaceae</taxon>
        <taxon>Lepidopterella</taxon>
    </lineage>
</organism>
<feature type="region of interest" description="Disordered" evidence="6">
    <location>
        <begin position="232"/>
        <end position="255"/>
    </location>
</feature>
<feature type="compositionally biased region" description="Low complexity" evidence="6">
    <location>
        <begin position="188"/>
        <end position="199"/>
    </location>
</feature>
<keyword evidence="5" id="KW-0539">Nucleus</keyword>
<feature type="compositionally biased region" description="Gly residues" evidence="6">
    <location>
        <begin position="298"/>
        <end position="311"/>
    </location>
</feature>
<reference evidence="7 8" key="1">
    <citation type="journal article" date="2016" name="Nat. Commun.">
        <title>Ectomycorrhizal ecology is imprinted in the genome of the dominant symbiotic fungus Cenococcum geophilum.</title>
        <authorList>
            <consortium name="DOE Joint Genome Institute"/>
            <person name="Peter M."/>
            <person name="Kohler A."/>
            <person name="Ohm R.A."/>
            <person name="Kuo A."/>
            <person name="Krutzmann J."/>
            <person name="Morin E."/>
            <person name="Arend M."/>
            <person name="Barry K.W."/>
            <person name="Binder M."/>
            <person name="Choi C."/>
            <person name="Clum A."/>
            <person name="Copeland A."/>
            <person name="Grisel N."/>
            <person name="Haridas S."/>
            <person name="Kipfer T."/>
            <person name="LaButti K."/>
            <person name="Lindquist E."/>
            <person name="Lipzen A."/>
            <person name="Maire R."/>
            <person name="Meier B."/>
            <person name="Mihaltcheva S."/>
            <person name="Molinier V."/>
            <person name="Murat C."/>
            <person name="Poggeler S."/>
            <person name="Quandt C.A."/>
            <person name="Sperisen C."/>
            <person name="Tritt A."/>
            <person name="Tisserant E."/>
            <person name="Crous P.W."/>
            <person name="Henrissat B."/>
            <person name="Nehls U."/>
            <person name="Egli S."/>
            <person name="Spatafora J.W."/>
            <person name="Grigoriev I.V."/>
            <person name="Martin F.M."/>
        </authorList>
    </citation>
    <scope>NUCLEOTIDE SEQUENCE [LARGE SCALE GENOMIC DNA]</scope>
    <source>
        <strain evidence="7 8">CBS 459.81</strain>
    </source>
</reference>
<dbReference type="EMBL" id="KV744841">
    <property type="protein sequence ID" value="OCK84277.1"/>
    <property type="molecule type" value="Genomic_DNA"/>
</dbReference>
<dbReference type="Proteomes" id="UP000250266">
    <property type="component" value="Unassembled WGS sequence"/>
</dbReference>
<evidence type="ECO:0000256" key="1">
    <source>
        <dbReference type="ARBA" id="ARBA00004123"/>
    </source>
</evidence>
<protein>
    <submittedName>
        <fullName evidence="7">Uncharacterized protein</fullName>
    </submittedName>
</protein>
<dbReference type="GO" id="GO:0005737">
    <property type="term" value="C:cytoplasm"/>
    <property type="evidence" value="ECO:0007669"/>
    <property type="project" value="UniProtKB-SubCell"/>
</dbReference>